<accession>A0A4R3NU87</accession>
<name>A0A4R3NU87_9HYPH</name>
<proteinExistence type="predicted"/>
<dbReference type="Proteomes" id="UP000295097">
    <property type="component" value="Unassembled WGS sequence"/>
</dbReference>
<comment type="caution">
    <text evidence="2">The sequence shown here is derived from an EMBL/GenBank/DDBJ whole genome shotgun (WGS) entry which is preliminary data.</text>
</comment>
<evidence type="ECO:0000313" key="3">
    <source>
        <dbReference type="Proteomes" id="UP000295097"/>
    </source>
</evidence>
<keyword evidence="3" id="KW-1185">Reference proteome</keyword>
<evidence type="ECO:0000313" key="2">
    <source>
        <dbReference type="EMBL" id="TCT41165.1"/>
    </source>
</evidence>
<protein>
    <submittedName>
        <fullName evidence="2">Uncharacterized protein DUF2730</fullName>
    </submittedName>
</protein>
<keyword evidence="1" id="KW-0472">Membrane</keyword>
<feature type="transmembrane region" description="Helical" evidence="1">
    <location>
        <begin position="6"/>
        <end position="27"/>
    </location>
</feature>
<keyword evidence="1" id="KW-0812">Transmembrane</keyword>
<dbReference type="RefSeq" id="WP_132309939.1">
    <property type="nucleotide sequence ID" value="NZ_SMAR01000007.1"/>
</dbReference>
<keyword evidence="1" id="KW-1133">Transmembrane helix</keyword>
<dbReference type="Pfam" id="PF10805">
    <property type="entry name" value="DUF2730"/>
    <property type="match status" value="1"/>
</dbReference>
<gene>
    <name evidence="2" type="ORF">EDC90_1007142</name>
</gene>
<organism evidence="2 3">
    <name type="scientific">Martelella mediterranea</name>
    <dbReference type="NCBI Taxonomy" id="293089"/>
    <lineage>
        <taxon>Bacteria</taxon>
        <taxon>Pseudomonadati</taxon>
        <taxon>Pseudomonadota</taxon>
        <taxon>Alphaproteobacteria</taxon>
        <taxon>Hyphomicrobiales</taxon>
        <taxon>Aurantimonadaceae</taxon>
        <taxon>Martelella</taxon>
    </lineage>
</organism>
<dbReference type="EMBL" id="SMAR01000007">
    <property type="protein sequence ID" value="TCT41165.1"/>
    <property type="molecule type" value="Genomic_DNA"/>
</dbReference>
<dbReference type="AlphaFoldDB" id="A0A4R3NU87"/>
<reference evidence="2 3" key="1">
    <citation type="submission" date="2019-03" db="EMBL/GenBank/DDBJ databases">
        <title>Freshwater and sediment microbial communities from various areas in North America, analyzing microbe dynamics in response to fracking.</title>
        <authorList>
            <person name="Lamendella R."/>
        </authorList>
    </citation>
    <scope>NUCLEOTIDE SEQUENCE [LARGE SCALE GENOMIC DNA]</scope>
    <source>
        <strain evidence="2 3">175.2</strain>
    </source>
</reference>
<sequence>MEPRDLQLWLSIAATLLSIGAVIYAVITAKAKGNSVKLDKLEGKVEDHGQRIQSLEDEMEHLPDKESQHRIEVGLVELNGRMDVLSESLKPIHANNQLLHDLLQKQVTK</sequence>
<evidence type="ECO:0000256" key="1">
    <source>
        <dbReference type="SAM" id="Phobius"/>
    </source>
</evidence>
<dbReference type="OrthoDB" id="7857886at2"/>
<dbReference type="InterPro" id="IPR020269">
    <property type="entry name" value="Phage_Mu_Releasin"/>
</dbReference>